<keyword evidence="5" id="KW-0464">Manganese</keyword>
<evidence type="ECO:0000313" key="7">
    <source>
        <dbReference type="EMBL" id="QBB69199.1"/>
    </source>
</evidence>
<dbReference type="GO" id="GO:0046872">
    <property type="term" value="F:metal ion binding"/>
    <property type="evidence" value="ECO:0007669"/>
    <property type="project" value="UniProtKB-KW"/>
</dbReference>
<dbReference type="GO" id="GO:0016020">
    <property type="term" value="C:membrane"/>
    <property type="evidence" value="ECO:0007669"/>
    <property type="project" value="GOC"/>
</dbReference>
<evidence type="ECO:0000256" key="4">
    <source>
        <dbReference type="ARBA" id="ARBA00023136"/>
    </source>
</evidence>
<dbReference type="SUPFAM" id="SSF56300">
    <property type="entry name" value="Metallo-dependent phosphatases"/>
    <property type="match status" value="1"/>
</dbReference>
<dbReference type="Pfam" id="PF00149">
    <property type="entry name" value="Metallophos"/>
    <property type="match status" value="1"/>
</dbReference>
<gene>
    <name evidence="7" type="ORF">ELE36_01735</name>
</gene>
<proteinExistence type="predicted"/>
<keyword evidence="4" id="KW-0472">Membrane</keyword>
<dbReference type="InterPro" id="IPR029052">
    <property type="entry name" value="Metallo-depent_PP-like"/>
</dbReference>
<dbReference type="RefSeq" id="WP_129831455.1">
    <property type="nucleotide sequence ID" value="NZ_CP035704.1"/>
</dbReference>
<dbReference type="PANTHER" id="PTHR34990">
    <property type="entry name" value="UDP-2,3-DIACYLGLUCOSAMINE HYDROLASE-RELATED"/>
    <property type="match status" value="1"/>
</dbReference>
<keyword evidence="2" id="KW-0997">Cell inner membrane</keyword>
<dbReference type="GO" id="GO:0009245">
    <property type="term" value="P:lipid A biosynthetic process"/>
    <property type="evidence" value="ECO:0007669"/>
    <property type="project" value="TreeGrafter"/>
</dbReference>
<dbReference type="AlphaFoldDB" id="A0A411HFF8"/>
<organism evidence="7 8">
    <name type="scientific">Pseudolysobacter antarcticus</name>
    <dbReference type="NCBI Taxonomy" id="2511995"/>
    <lineage>
        <taxon>Bacteria</taxon>
        <taxon>Pseudomonadati</taxon>
        <taxon>Pseudomonadota</taxon>
        <taxon>Gammaproteobacteria</taxon>
        <taxon>Lysobacterales</taxon>
        <taxon>Rhodanobacteraceae</taxon>
        <taxon>Pseudolysobacter</taxon>
    </lineage>
</organism>
<evidence type="ECO:0000256" key="1">
    <source>
        <dbReference type="ARBA" id="ARBA00022475"/>
    </source>
</evidence>
<dbReference type="KEGG" id="xbc:ELE36_01735"/>
<evidence type="ECO:0000256" key="5">
    <source>
        <dbReference type="ARBA" id="ARBA00023211"/>
    </source>
</evidence>
<dbReference type="OrthoDB" id="9802481at2"/>
<dbReference type="EMBL" id="CP035704">
    <property type="protein sequence ID" value="QBB69199.1"/>
    <property type="molecule type" value="Genomic_DNA"/>
</dbReference>
<evidence type="ECO:0000256" key="3">
    <source>
        <dbReference type="ARBA" id="ARBA00022723"/>
    </source>
</evidence>
<sequence>MSRLRFRSIFISDIHLGTVDCKSAYLMDFLRHTEAQQLYLVGDIIDLEALEKRPYWPVEHGAVLAEFLAIAARGTQVTYIPGNHDAPMRGLCGQKIGAIDVRLNAIHHTADGRRFRVCHGDEFDQSGIGKPWLIHLGEDAYRLLCWINRRFNAWRKYFKLPYLPLSIITKSRIGRALNYIRQYEQLAADAAREAGVDGLICGHIHFGSMREVDGVLYLNDGDWVEHCTALVEHFDGTLELIHWSERRGSLARTSRSEFVPLPAAAMALAGLDLGALIAQQNESNFAAHGSEKAAA</sequence>
<keyword evidence="8" id="KW-1185">Reference proteome</keyword>
<dbReference type="Proteomes" id="UP000291562">
    <property type="component" value="Chromosome"/>
</dbReference>
<dbReference type="InterPro" id="IPR043461">
    <property type="entry name" value="LpxH-like"/>
</dbReference>
<reference evidence="7 8" key="1">
    <citation type="submission" date="2019-01" db="EMBL/GenBank/DDBJ databases">
        <title>Pseudolysobacter antarctica gen. nov., sp. nov., isolated from Fildes Peninsula, Antarctica.</title>
        <authorList>
            <person name="Wei Z."/>
            <person name="Peng F."/>
        </authorList>
    </citation>
    <scope>NUCLEOTIDE SEQUENCE [LARGE SCALE GENOMIC DNA]</scope>
    <source>
        <strain evidence="7 8">AQ6-296</strain>
    </source>
</reference>
<keyword evidence="3" id="KW-0479">Metal-binding</keyword>
<evidence type="ECO:0000256" key="2">
    <source>
        <dbReference type="ARBA" id="ARBA00022519"/>
    </source>
</evidence>
<evidence type="ECO:0000313" key="8">
    <source>
        <dbReference type="Proteomes" id="UP000291562"/>
    </source>
</evidence>
<dbReference type="PANTHER" id="PTHR34990:SF2">
    <property type="entry name" value="BLL8164 PROTEIN"/>
    <property type="match status" value="1"/>
</dbReference>
<dbReference type="GO" id="GO:0008758">
    <property type="term" value="F:UDP-2,3-diacylglucosamine hydrolase activity"/>
    <property type="evidence" value="ECO:0007669"/>
    <property type="project" value="TreeGrafter"/>
</dbReference>
<dbReference type="Gene3D" id="3.60.21.10">
    <property type="match status" value="1"/>
</dbReference>
<accession>A0A411HFF8</accession>
<keyword evidence="1" id="KW-1003">Cell membrane</keyword>
<dbReference type="InterPro" id="IPR004843">
    <property type="entry name" value="Calcineurin-like_PHP"/>
</dbReference>
<feature type="domain" description="Calcineurin-like phosphoesterase" evidence="6">
    <location>
        <begin position="7"/>
        <end position="205"/>
    </location>
</feature>
<protein>
    <submittedName>
        <fullName evidence="7">UDP-2,3-diacylglucosamine diphosphatase</fullName>
    </submittedName>
</protein>
<name>A0A411HFF8_9GAMM</name>
<dbReference type="CDD" id="cd07398">
    <property type="entry name" value="MPP_YbbF-LpxH"/>
    <property type="match status" value="1"/>
</dbReference>
<evidence type="ECO:0000259" key="6">
    <source>
        <dbReference type="Pfam" id="PF00149"/>
    </source>
</evidence>